<comment type="caution">
    <text evidence="2">The sequence shown here is derived from an EMBL/GenBank/DDBJ whole genome shotgun (WGS) entry which is preliminary data.</text>
</comment>
<accession>A0A812U500</accession>
<evidence type="ECO:0000313" key="2">
    <source>
        <dbReference type="EMBL" id="CAE7556260.1"/>
    </source>
</evidence>
<dbReference type="Proteomes" id="UP000649617">
    <property type="component" value="Unassembled WGS sequence"/>
</dbReference>
<sequence>MLLLPCFLVVQFAMEFARGIYSNDPWVVLGFIVLVVGIGLIFMLLLTLLLTLLMIHLPCNLIMFSIFDSFMNLGMVFLAKEGRPPLLSWGVLITPLLNCCLIWDAVKLIQPTEPTGAVMLFEAAGRAVHPMQIL</sequence>
<evidence type="ECO:0000313" key="3">
    <source>
        <dbReference type="Proteomes" id="UP000649617"/>
    </source>
</evidence>
<dbReference type="AlphaFoldDB" id="A0A812U500"/>
<feature type="transmembrane region" description="Helical" evidence="1">
    <location>
        <begin position="27"/>
        <end position="54"/>
    </location>
</feature>
<gene>
    <name evidence="2" type="ORF">SPIL2461_LOCUS14809</name>
</gene>
<proteinExistence type="predicted"/>
<dbReference type="EMBL" id="CAJNIZ010034914">
    <property type="protein sequence ID" value="CAE7556260.1"/>
    <property type="molecule type" value="Genomic_DNA"/>
</dbReference>
<name>A0A812U500_SYMPI</name>
<feature type="transmembrane region" description="Helical" evidence="1">
    <location>
        <begin position="61"/>
        <end position="80"/>
    </location>
</feature>
<keyword evidence="1" id="KW-0472">Membrane</keyword>
<evidence type="ECO:0000256" key="1">
    <source>
        <dbReference type="SAM" id="Phobius"/>
    </source>
</evidence>
<organism evidence="2 3">
    <name type="scientific">Symbiodinium pilosum</name>
    <name type="common">Dinoflagellate</name>
    <dbReference type="NCBI Taxonomy" id="2952"/>
    <lineage>
        <taxon>Eukaryota</taxon>
        <taxon>Sar</taxon>
        <taxon>Alveolata</taxon>
        <taxon>Dinophyceae</taxon>
        <taxon>Suessiales</taxon>
        <taxon>Symbiodiniaceae</taxon>
        <taxon>Symbiodinium</taxon>
    </lineage>
</organism>
<reference evidence="2" key="1">
    <citation type="submission" date="2021-02" db="EMBL/GenBank/DDBJ databases">
        <authorList>
            <person name="Dougan E. K."/>
            <person name="Rhodes N."/>
            <person name="Thang M."/>
            <person name="Chan C."/>
        </authorList>
    </citation>
    <scope>NUCLEOTIDE SEQUENCE</scope>
</reference>
<keyword evidence="3" id="KW-1185">Reference proteome</keyword>
<keyword evidence="1" id="KW-0812">Transmembrane</keyword>
<keyword evidence="1" id="KW-1133">Transmembrane helix</keyword>
<protein>
    <submittedName>
        <fullName evidence="2">Uncharacterized protein</fullName>
    </submittedName>
</protein>